<evidence type="ECO:0000256" key="1">
    <source>
        <dbReference type="SAM" id="MobiDB-lite"/>
    </source>
</evidence>
<dbReference type="Proteomes" id="UP001302745">
    <property type="component" value="Unassembled WGS sequence"/>
</dbReference>
<keyword evidence="3" id="KW-1185">Reference proteome</keyword>
<proteinExistence type="predicted"/>
<feature type="non-terminal residue" evidence="2">
    <location>
        <position position="1"/>
    </location>
</feature>
<reference evidence="2" key="2">
    <citation type="submission" date="2023-05" db="EMBL/GenBank/DDBJ databases">
        <authorList>
            <consortium name="Lawrence Berkeley National Laboratory"/>
            <person name="Steindorff A."/>
            <person name="Hensen N."/>
            <person name="Bonometti L."/>
            <person name="Westerberg I."/>
            <person name="Brannstrom I.O."/>
            <person name="Guillou S."/>
            <person name="Cros-Aarteil S."/>
            <person name="Calhoun S."/>
            <person name="Haridas S."/>
            <person name="Kuo A."/>
            <person name="Mondo S."/>
            <person name="Pangilinan J."/>
            <person name="Riley R."/>
            <person name="Labutti K."/>
            <person name="Andreopoulos B."/>
            <person name="Lipzen A."/>
            <person name="Chen C."/>
            <person name="Yanf M."/>
            <person name="Daum C."/>
            <person name="Ng V."/>
            <person name="Clum A."/>
            <person name="Ohm R."/>
            <person name="Martin F."/>
            <person name="Silar P."/>
            <person name="Natvig D."/>
            <person name="Lalanne C."/>
            <person name="Gautier V."/>
            <person name="Ament-Velasquez S.L."/>
            <person name="Kruys A."/>
            <person name="Hutchinson M.I."/>
            <person name="Powell A.J."/>
            <person name="Barry K."/>
            <person name="Miller A.N."/>
            <person name="Grigoriev I.V."/>
            <person name="Debuchy R."/>
            <person name="Gladieux P."/>
            <person name="Thoren M.H."/>
            <person name="Johannesson H."/>
        </authorList>
    </citation>
    <scope>NUCLEOTIDE SEQUENCE</scope>
    <source>
        <strain evidence="2">CBS 538.74</strain>
    </source>
</reference>
<protein>
    <submittedName>
        <fullName evidence="2">Uncharacterized protein</fullName>
    </submittedName>
</protein>
<organism evidence="2 3">
    <name type="scientific">Chaetomidium leptoderma</name>
    <dbReference type="NCBI Taxonomy" id="669021"/>
    <lineage>
        <taxon>Eukaryota</taxon>
        <taxon>Fungi</taxon>
        <taxon>Dikarya</taxon>
        <taxon>Ascomycota</taxon>
        <taxon>Pezizomycotina</taxon>
        <taxon>Sordariomycetes</taxon>
        <taxon>Sordariomycetidae</taxon>
        <taxon>Sordariales</taxon>
        <taxon>Chaetomiaceae</taxon>
        <taxon>Chaetomidium</taxon>
    </lineage>
</organism>
<reference evidence="2" key="1">
    <citation type="journal article" date="2023" name="Mol. Phylogenet. Evol.">
        <title>Genome-scale phylogeny and comparative genomics of the fungal order Sordariales.</title>
        <authorList>
            <person name="Hensen N."/>
            <person name="Bonometti L."/>
            <person name="Westerberg I."/>
            <person name="Brannstrom I.O."/>
            <person name="Guillou S."/>
            <person name="Cros-Aarteil S."/>
            <person name="Calhoun S."/>
            <person name="Haridas S."/>
            <person name="Kuo A."/>
            <person name="Mondo S."/>
            <person name="Pangilinan J."/>
            <person name="Riley R."/>
            <person name="LaButti K."/>
            <person name="Andreopoulos B."/>
            <person name="Lipzen A."/>
            <person name="Chen C."/>
            <person name="Yan M."/>
            <person name="Daum C."/>
            <person name="Ng V."/>
            <person name="Clum A."/>
            <person name="Steindorff A."/>
            <person name="Ohm R.A."/>
            <person name="Martin F."/>
            <person name="Silar P."/>
            <person name="Natvig D.O."/>
            <person name="Lalanne C."/>
            <person name="Gautier V."/>
            <person name="Ament-Velasquez S.L."/>
            <person name="Kruys A."/>
            <person name="Hutchinson M.I."/>
            <person name="Powell A.J."/>
            <person name="Barry K."/>
            <person name="Miller A.N."/>
            <person name="Grigoriev I.V."/>
            <person name="Debuchy R."/>
            <person name="Gladieux P."/>
            <person name="Hiltunen Thoren M."/>
            <person name="Johannesson H."/>
        </authorList>
    </citation>
    <scope>NUCLEOTIDE SEQUENCE</scope>
    <source>
        <strain evidence="2">CBS 538.74</strain>
    </source>
</reference>
<feature type="region of interest" description="Disordered" evidence="1">
    <location>
        <begin position="86"/>
        <end position="110"/>
    </location>
</feature>
<dbReference type="EMBL" id="MU857152">
    <property type="protein sequence ID" value="KAK4149506.1"/>
    <property type="molecule type" value="Genomic_DNA"/>
</dbReference>
<name>A0AAN6VG15_9PEZI</name>
<dbReference type="AlphaFoldDB" id="A0AAN6VG15"/>
<sequence length="110" mass="12061">IINLNHERNEAVETGLAVWAEHRAENQFANNSADHTQGQGYWDLVAEGPCIIARLMLDYYDGHGGWWHELLHEILHGEKSGSPVYLSPTFGGAGRDGSSTASTRTCPRGS</sequence>
<gene>
    <name evidence="2" type="ORF">C8A00DRAFT_18816</name>
</gene>
<comment type="caution">
    <text evidence="2">The sequence shown here is derived from an EMBL/GenBank/DDBJ whole genome shotgun (WGS) entry which is preliminary data.</text>
</comment>
<feature type="compositionally biased region" description="Polar residues" evidence="1">
    <location>
        <begin position="97"/>
        <end position="110"/>
    </location>
</feature>
<accession>A0AAN6VG15</accession>
<evidence type="ECO:0000313" key="3">
    <source>
        <dbReference type="Proteomes" id="UP001302745"/>
    </source>
</evidence>
<evidence type="ECO:0000313" key="2">
    <source>
        <dbReference type="EMBL" id="KAK4149506.1"/>
    </source>
</evidence>